<keyword evidence="6 8" id="KW-1133">Transmembrane helix</keyword>
<evidence type="ECO:0000256" key="7">
    <source>
        <dbReference type="ARBA" id="ARBA00023136"/>
    </source>
</evidence>
<keyword evidence="3" id="KW-0328">Glycosyltransferase</keyword>
<feature type="transmembrane region" description="Helical" evidence="8">
    <location>
        <begin position="108"/>
        <end position="125"/>
    </location>
</feature>
<dbReference type="Proteomes" id="UP000010816">
    <property type="component" value="Chromosome"/>
</dbReference>
<evidence type="ECO:0000313" key="10">
    <source>
        <dbReference type="EMBL" id="AGA89692.1"/>
    </source>
</evidence>
<proteinExistence type="predicted"/>
<evidence type="ECO:0000256" key="8">
    <source>
        <dbReference type="SAM" id="Phobius"/>
    </source>
</evidence>
<keyword evidence="5 8" id="KW-0812">Transmembrane</keyword>
<feature type="transmembrane region" description="Helical" evidence="8">
    <location>
        <begin position="63"/>
        <end position="96"/>
    </location>
</feature>
<feature type="transmembrane region" description="Helical" evidence="8">
    <location>
        <begin position="320"/>
        <end position="337"/>
    </location>
</feature>
<keyword evidence="4" id="KW-0808">Transferase</keyword>
<dbReference type="STRING" id="765912.Thimo_0856"/>
<dbReference type="RefSeq" id="WP_015279838.1">
    <property type="nucleotide sequence ID" value="NC_019940.1"/>
</dbReference>
<dbReference type="eggNOG" id="COG1807">
    <property type="taxonomic scope" value="Bacteria"/>
</dbReference>
<dbReference type="HOGENOM" id="CLU_039820_0_0_6"/>
<evidence type="ECO:0000259" key="9">
    <source>
        <dbReference type="Pfam" id="PF13231"/>
    </source>
</evidence>
<accession>L0GV37</accession>
<evidence type="ECO:0000256" key="1">
    <source>
        <dbReference type="ARBA" id="ARBA00004651"/>
    </source>
</evidence>
<evidence type="ECO:0000256" key="3">
    <source>
        <dbReference type="ARBA" id="ARBA00022676"/>
    </source>
</evidence>
<evidence type="ECO:0000256" key="2">
    <source>
        <dbReference type="ARBA" id="ARBA00022475"/>
    </source>
</evidence>
<dbReference type="AlphaFoldDB" id="L0GV37"/>
<evidence type="ECO:0000256" key="6">
    <source>
        <dbReference type="ARBA" id="ARBA00022989"/>
    </source>
</evidence>
<name>L0GV37_9GAMM</name>
<protein>
    <recommendedName>
        <fullName evidence="9">Glycosyltransferase RgtA/B/C/D-like domain-containing protein</fullName>
    </recommendedName>
</protein>
<feature type="transmembrane region" description="Helical" evidence="8">
    <location>
        <begin position="161"/>
        <end position="185"/>
    </location>
</feature>
<dbReference type="PANTHER" id="PTHR33908">
    <property type="entry name" value="MANNOSYLTRANSFERASE YKCB-RELATED"/>
    <property type="match status" value="1"/>
</dbReference>
<dbReference type="GO" id="GO:0016763">
    <property type="term" value="F:pentosyltransferase activity"/>
    <property type="evidence" value="ECO:0007669"/>
    <property type="project" value="TreeGrafter"/>
</dbReference>
<evidence type="ECO:0000256" key="4">
    <source>
        <dbReference type="ARBA" id="ARBA00022679"/>
    </source>
</evidence>
<dbReference type="EMBL" id="CP003051">
    <property type="protein sequence ID" value="AGA89692.1"/>
    <property type="molecule type" value="Genomic_DNA"/>
</dbReference>
<dbReference type="PATRIC" id="fig|765912.4.peg.839"/>
<organism evidence="10 11">
    <name type="scientific">Thioflavicoccus mobilis 8321</name>
    <dbReference type="NCBI Taxonomy" id="765912"/>
    <lineage>
        <taxon>Bacteria</taxon>
        <taxon>Pseudomonadati</taxon>
        <taxon>Pseudomonadota</taxon>
        <taxon>Gammaproteobacteria</taxon>
        <taxon>Chromatiales</taxon>
        <taxon>Chromatiaceae</taxon>
        <taxon>Thioflavicoccus</taxon>
    </lineage>
</organism>
<dbReference type="GO" id="GO:0005886">
    <property type="term" value="C:plasma membrane"/>
    <property type="evidence" value="ECO:0007669"/>
    <property type="project" value="UniProtKB-SubCell"/>
</dbReference>
<dbReference type="Pfam" id="PF13231">
    <property type="entry name" value="PMT_2"/>
    <property type="match status" value="1"/>
</dbReference>
<dbReference type="OrthoDB" id="9153955at2"/>
<dbReference type="GO" id="GO:0009103">
    <property type="term" value="P:lipopolysaccharide biosynthetic process"/>
    <property type="evidence" value="ECO:0007669"/>
    <property type="project" value="UniProtKB-ARBA"/>
</dbReference>
<keyword evidence="2" id="KW-1003">Cell membrane</keyword>
<gene>
    <name evidence="10" type="ORF">Thimo_0856</name>
</gene>
<dbReference type="KEGG" id="tmb:Thimo_0856"/>
<dbReference type="PANTHER" id="PTHR33908:SF9">
    <property type="entry name" value="BLL5595 PROTEIN"/>
    <property type="match status" value="1"/>
</dbReference>
<evidence type="ECO:0000313" key="11">
    <source>
        <dbReference type="Proteomes" id="UP000010816"/>
    </source>
</evidence>
<feature type="domain" description="Glycosyltransferase RgtA/B/C/D-like" evidence="9">
    <location>
        <begin position="59"/>
        <end position="220"/>
    </location>
</feature>
<feature type="transmembrane region" description="Helical" evidence="8">
    <location>
        <begin position="349"/>
        <end position="367"/>
    </location>
</feature>
<feature type="transmembrane region" description="Helical" evidence="8">
    <location>
        <begin position="131"/>
        <end position="149"/>
    </location>
</feature>
<sequence length="498" mass="55519">MKSELFHGLQSQPRWLIVALILYFLAFGIARTLISDSLALDEAEQALLSQWWFWGYSAQPPLYTWLQAAVIAVVGDNVAALSVLRQLLLLVTYVFVYLIASRAIKRRAVANAATLALMLIPQIVWENQREHTHSLLALCLAAATLYIALRLLERRSLGGYVALGVAAGLGLLAKYNYVVMASAAIVALSTSPEGRCVLFDRRSLISAALAAIIVGPHLLWLLGHLQVGPEVVSKLHTQHPAQGPAREFGLTMKTIVGFFSPFWIVLVLVFPRSIKPSNWGAPASAEVKFLGRYLLAVFALLIVIVWAFEANQFKERWLQPFFFVAPVWLFAKIAVAYPETRRYEIFSTVAWTAGLLALAVTVARIPLATWTGDYTRLHLPIAELTREMQRHQLQGDVILADHYHLAGVFRLHLPNSVAYGPRDSFSIPPLRNLIEGESALLVWDATRHKAMPGTLRDLAAEAGWPTTNLQADYIERPYRFSTDKTFRLGVVPVQRPSR</sequence>
<comment type="subcellular location">
    <subcellularLocation>
        <location evidence="1">Cell membrane</location>
        <topology evidence="1">Multi-pass membrane protein</topology>
    </subcellularLocation>
</comment>
<keyword evidence="11" id="KW-1185">Reference proteome</keyword>
<evidence type="ECO:0000256" key="5">
    <source>
        <dbReference type="ARBA" id="ARBA00022692"/>
    </source>
</evidence>
<keyword evidence="7 8" id="KW-0472">Membrane</keyword>
<feature type="transmembrane region" description="Helical" evidence="8">
    <location>
        <begin position="205"/>
        <end position="227"/>
    </location>
</feature>
<reference evidence="10 11" key="1">
    <citation type="submission" date="2011-09" db="EMBL/GenBank/DDBJ databases">
        <title>Complete sequence of chromosome of Thioflavicoccus mobilis 8321.</title>
        <authorList>
            <consortium name="US DOE Joint Genome Institute"/>
            <person name="Lucas S."/>
            <person name="Han J."/>
            <person name="Lapidus A."/>
            <person name="Cheng J.-F."/>
            <person name="Goodwin L."/>
            <person name="Pitluck S."/>
            <person name="Peters L."/>
            <person name="Ovchinnikova G."/>
            <person name="Lu M."/>
            <person name="Detter J.C."/>
            <person name="Han C."/>
            <person name="Tapia R."/>
            <person name="Land M."/>
            <person name="Hauser L."/>
            <person name="Kyrpides N."/>
            <person name="Ivanova N."/>
            <person name="Pagani I."/>
            <person name="Vogl K."/>
            <person name="Liu Z."/>
            <person name="Imhoff J."/>
            <person name="Thiel V."/>
            <person name="Frigaard N.-U."/>
            <person name="Bryant D."/>
            <person name="Woyke T."/>
        </authorList>
    </citation>
    <scope>NUCLEOTIDE SEQUENCE [LARGE SCALE GENOMIC DNA]</scope>
    <source>
        <strain evidence="10 11">8321</strain>
    </source>
</reference>
<dbReference type="InterPro" id="IPR038731">
    <property type="entry name" value="RgtA/B/C-like"/>
</dbReference>
<feature type="transmembrane region" description="Helical" evidence="8">
    <location>
        <begin position="248"/>
        <end position="270"/>
    </location>
</feature>
<feature type="transmembrane region" description="Helical" evidence="8">
    <location>
        <begin position="290"/>
        <end position="308"/>
    </location>
</feature>
<dbReference type="InterPro" id="IPR050297">
    <property type="entry name" value="LipidA_mod_glycosyltrf_83"/>
</dbReference>